<protein>
    <submittedName>
        <fullName evidence="2">Uncharacterized protein</fullName>
    </submittedName>
</protein>
<accession>A0A0E0EHR6</accession>
<reference evidence="2" key="1">
    <citation type="submission" date="2015-04" db="UniProtKB">
        <authorList>
            <consortium name="EnsemblPlants"/>
        </authorList>
    </citation>
    <scope>IDENTIFICATION</scope>
</reference>
<reference evidence="2" key="2">
    <citation type="submission" date="2018-05" db="EMBL/GenBank/DDBJ databases">
        <title>OmerRS3 (Oryza meridionalis Reference Sequence Version 3).</title>
        <authorList>
            <person name="Zhang J."/>
            <person name="Kudrna D."/>
            <person name="Lee S."/>
            <person name="Talag J."/>
            <person name="Welchert J."/>
            <person name="Wing R.A."/>
        </authorList>
    </citation>
    <scope>NUCLEOTIDE SEQUENCE [LARGE SCALE GENOMIC DNA]</scope>
    <source>
        <strain evidence="2">cv. OR44</strain>
    </source>
</reference>
<dbReference type="Proteomes" id="UP000008021">
    <property type="component" value="Chromosome 8"/>
</dbReference>
<name>A0A0E0EHR6_9ORYZ</name>
<sequence>MDSDGDLRNAPAEAENDRSTALAPSGLRAVKEVVHVPMDKMRRSSAEVSKIGSNTFGQRNEEDVLGDKTQGYLRLTASKNSLPSVTLARQVERRRRGVHRQISTIMGCLPPKVHFCGVPELNTHNCDAL</sequence>
<evidence type="ECO:0000256" key="1">
    <source>
        <dbReference type="SAM" id="MobiDB-lite"/>
    </source>
</evidence>
<evidence type="ECO:0000313" key="3">
    <source>
        <dbReference type="Proteomes" id="UP000008021"/>
    </source>
</evidence>
<organism evidence="2">
    <name type="scientific">Oryza meridionalis</name>
    <dbReference type="NCBI Taxonomy" id="40149"/>
    <lineage>
        <taxon>Eukaryota</taxon>
        <taxon>Viridiplantae</taxon>
        <taxon>Streptophyta</taxon>
        <taxon>Embryophyta</taxon>
        <taxon>Tracheophyta</taxon>
        <taxon>Spermatophyta</taxon>
        <taxon>Magnoliopsida</taxon>
        <taxon>Liliopsida</taxon>
        <taxon>Poales</taxon>
        <taxon>Poaceae</taxon>
        <taxon>BOP clade</taxon>
        <taxon>Oryzoideae</taxon>
        <taxon>Oryzeae</taxon>
        <taxon>Oryzinae</taxon>
        <taxon>Oryza</taxon>
    </lineage>
</organism>
<dbReference type="Gramene" id="OMERI08G02630.1">
    <property type="protein sequence ID" value="OMERI08G02630.1"/>
    <property type="gene ID" value="OMERI08G02630"/>
</dbReference>
<dbReference type="EnsemblPlants" id="OMERI08G02630.1">
    <property type="protein sequence ID" value="OMERI08G02630.1"/>
    <property type="gene ID" value="OMERI08G02630"/>
</dbReference>
<dbReference type="HOGENOM" id="CLU_1952255_0_0_1"/>
<feature type="region of interest" description="Disordered" evidence="1">
    <location>
        <begin position="1"/>
        <end position="25"/>
    </location>
</feature>
<evidence type="ECO:0000313" key="2">
    <source>
        <dbReference type="EnsemblPlants" id="OMERI08G02630.1"/>
    </source>
</evidence>
<proteinExistence type="predicted"/>
<dbReference type="AlphaFoldDB" id="A0A0E0EHR6"/>
<keyword evidence="3" id="KW-1185">Reference proteome</keyword>
<feature type="region of interest" description="Disordered" evidence="1">
    <location>
        <begin position="41"/>
        <end position="60"/>
    </location>
</feature>